<reference evidence="2 3" key="1">
    <citation type="submission" date="2019-05" db="EMBL/GenBank/DDBJ databases">
        <title>Another draft genome of Portunus trituberculatus and its Hox gene families provides insights of decapod evolution.</title>
        <authorList>
            <person name="Jeong J.-H."/>
            <person name="Song I."/>
            <person name="Kim S."/>
            <person name="Choi T."/>
            <person name="Kim D."/>
            <person name="Ryu S."/>
            <person name="Kim W."/>
        </authorList>
    </citation>
    <scope>NUCLEOTIDE SEQUENCE [LARGE SCALE GENOMIC DNA]</scope>
    <source>
        <tissue evidence="2">Muscle</tissue>
    </source>
</reference>
<dbReference type="Proteomes" id="UP000324222">
    <property type="component" value="Unassembled WGS sequence"/>
</dbReference>
<feature type="region of interest" description="Disordered" evidence="1">
    <location>
        <begin position="33"/>
        <end position="60"/>
    </location>
</feature>
<evidence type="ECO:0000256" key="1">
    <source>
        <dbReference type="SAM" id="MobiDB-lite"/>
    </source>
</evidence>
<evidence type="ECO:0000313" key="3">
    <source>
        <dbReference type="Proteomes" id="UP000324222"/>
    </source>
</evidence>
<gene>
    <name evidence="2" type="ORF">E2C01_033987</name>
</gene>
<organism evidence="2 3">
    <name type="scientific">Portunus trituberculatus</name>
    <name type="common">Swimming crab</name>
    <name type="synonym">Neptunus trituberculatus</name>
    <dbReference type="NCBI Taxonomy" id="210409"/>
    <lineage>
        <taxon>Eukaryota</taxon>
        <taxon>Metazoa</taxon>
        <taxon>Ecdysozoa</taxon>
        <taxon>Arthropoda</taxon>
        <taxon>Crustacea</taxon>
        <taxon>Multicrustacea</taxon>
        <taxon>Malacostraca</taxon>
        <taxon>Eumalacostraca</taxon>
        <taxon>Eucarida</taxon>
        <taxon>Decapoda</taxon>
        <taxon>Pleocyemata</taxon>
        <taxon>Brachyura</taxon>
        <taxon>Eubrachyura</taxon>
        <taxon>Portunoidea</taxon>
        <taxon>Portunidae</taxon>
        <taxon>Portuninae</taxon>
        <taxon>Portunus</taxon>
    </lineage>
</organism>
<sequence>MFHGSSRLSTIICLTSQKHCCCHHDWLTKAGTSRQASSSSSSTHAFPTLSTIYPPNSHPPHTTLRRVAPAGLLSRLPLTLTYRPVCLQTRRTPPTPTAVLADNISSLELYYPPP</sequence>
<comment type="caution">
    <text evidence="2">The sequence shown here is derived from an EMBL/GenBank/DDBJ whole genome shotgun (WGS) entry which is preliminary data.</text>
</comment>
<proteinExistence type="predicted"/>
<keyword evidence="3" id="KW-1185">Reference proteome</keyword>
<accession>A0A5B7F566</accession>
<feature type="compositionally biased region" description="Polar residues" evidence="1">
    <location>
        <begin position="43"/>
        <end position="54"/>
    </location>
</feature>
<evidence type="ECO:0000313" key="2">
    <source>
        <dbReference type="EMBL" id="MPC40429.1"/>
    </source>
</evidence>
<dbReference type="AlphaFoldDB" id="A0A5B7F566"/>
<dbReference type="EMBL" id="VSRR010004687">
    <property type="protein sequence ID" value="MPC40429.1"/>
    <property type="molecule type" value="Genomic_DNA"/>
</dbReference>
<protein>
    <submittedName>
        <fullName evidence="2">Uncharacterized protein</fullName>
    </submittedName>
</protein>
<name>A0A5B7F566_PORTR</name>